<protein>
    <submittedName>
        <fullName evidence="4">3',5'-cyclic AMP phosphodiesterase CpdA</fullName>
    </submittedName>
</protein>
<evidence type="ECO:0000256" key="1">
    <source>
        <dbReference type="ARBA" id="ARBA00022729"/>
    </source>
</evidence>
<evidence type="ECO:0000259" key="3">
    <source>
        <dbReference type="Pfam" id="PF00149"/>
    </source>
</evidence>
<dbReference type="RefSeq" id="WP_093367660.1">
    <property type="nucleotide sequence ID" value="NZ_FOZZ01000018.1"/>
</dbReference>
<dbReference type="STRING" id="683125.SAMN05660206_11818"/>
<evidence type="ECO:0000313" key="5">
    <source>
        <dbReference type="Proteomes" id="UP000198785"/>
    </source>
</evidence>
<dbReference type="InterPro" id="IPR004843">
    <property type="entry name" value="Calcineurin-like_PHP"/>
</dbReference>
<dbReference type="SUPFAM" id="SSF49363">
    <property type="entry name" value="Purple acid phosphatase, N-terminal domain"/>
    <property type="match status" value="1"/>
</dbReference>
<reference evidence="4 5" key="1">
    <citation type="submission" date="2016-10" db="EMBL/GenBank/DDBJ databases">
        <authorList>
            <person name="de Groot N.N."/>
        </authorList>
    </citation>
    <scope>NUCLEOTIDE SEQUENCE [LARGE SCALE GENOMIC DNA]</scope>
    <source>
        <strain evidence="4 5">DSM 22789</strain>
    </source>
</reference>
<feature type="signal peptide" evidence="2">
    <location>
        <begin position="1"/>
        <end position="29"/>
    </location>
</feature>
<dbReference type="InterPro" id="IPR039331">
    <property type="entry name" value="PAPs-like"/>
</dbReference>
<dbReference type="GO" id="GO:0046872">
    <property type="term" value="F:metal ion binding"/>
    <property type="evidence" value="ECO:0007669"/>
    <property type="project" value="InterPro"/>
</dbReference>
<evidence type="ECO:0000313" key="4">
    <source>
        <dbReference type="EMBL" id="SFT17813.1"/>
    </source>
</evidence>
<dbReference type="PANTHER" id="PTHR22953:SF153">
    <property type="entry name" value="PURPLE ACID PHOSPHATASE"/>
    <property type="match status" value="1"/>
</dbReference>
<dbReference type="OrthoDB" id="596345at2"/>
<keyword evidence="1 2" id="KW-0732">Signal</keyword>
<dbReference type="EMBL" id="FOZZ01000018">
    <property type="protein sequence ID" value="SFT17813.1"/>
    <property type="molecule type" value="Genomic_DNA"/>
</dbReference>
<feature type="domain" description="Calcineurin-like phosphoesterase" evidence="3">
    <location>
        <begin position="152"/>
        <end position="344"/>
    </location>
</feature>
<dbReference type="InterPro" id="IPR029052">
    <property type="entry name" value="Metallo-depent_PP-like"/>
</dbReference>
<dbReference type="GO" id="GO:0003993">
    <property type="term" value="F:acid phosphatase activity"/>
    <property type="evidence" value="ECO:0007669"/>
    <property type="project" value="InterPro"/>
</dbReference>
<dbReference type="Pfam" id="PF00149">
    <property type="entry name" value="Metallophos"/>
    <property type="match status" value="1"/>
</dbReference>
<proteinExistence type="predicted"/>
<gene>
    <name evidence="4" type="ORF">SAMN05660206_11818</name>
</gene>
<dbReference type="InterPro" id="IPR008963">
    <property type="entry name" value="Purple_acid_Pase-like_N"/>
</dbReference>
<keyword evidence="5" id="KW-1185">Reference proteome</keyword>
<dbReference type="PANTHER" id="PTHR22953">
    <property type="entry name" value="ACID PHOSPHATASE RELATED"/>
    <property type="match status" value="1"/>
</dbReference>
<accession>A0A1I6VVS9</accession>
<dbReference type="AlphaFoldDB" id="A0A1I6VVS9"/>
<dbReference type="Proteomes" id="UP000198785">
    <property type="component" value="Unassembled WGS sequence"/>
</dbReference>
<feature type="chain" id="PRO_5011482430" evidence="2">
    <location>
        <begin position="30"/>
        <end position="400"/>
    </location>
</feature>
<dbReference type="SUPFAM" id="SSF56300">
    <property type="entry name" value="Metallo-dependent phosphatases"/>
    <property type="match status" value="1"/>
</dbReference>
<dbReference type="Gene3D" id="3.60.21.10">
    <property type="match status" value="1"/>
</dbReference>
<evidence type="ECO:0000256" key="2">
    <source>
        <dbReference type="SAM" id="SignalP"/>
    </source>
</evidence>
<sequence length="400" mass="45998">MNKRRDFLKQVSLLSFGMLATTTTTSLWAKEVEINARQEGFTVPPYLQNLIPTSVSVMFITSTEAYSWIEYQGDSGEIQKAYMEEDGLYDAYIKLNKVSISDLKPGQTYRYRACSKPITLFEPYKLEYGPQVKTEWFSFTTPNPQAKEVSCVVLNDIHDSPEAYGKLLELVKDRSYEFVALNGDTFDYQTDEQQIVNHLLLPCTDLFASRKPFLMIRGNHETRGKFRREFKNYFALPDNKFHFSFKQGPVYWVVLDTGEDKPDDHPVYAGIVDFDAVRERQAKWLAEVVKTKDYRDAKYRVVIMHIPPYHSGEWHGPMHCQKLFAPIFAENKVDLVVSGHTHRYGVHVPDNDHNYPVVIGGGSKEGSRTVIHIAANEQQLHLDMIRDDGEKVGEYTVKAK</sequence>
<name>A0A1I6VVS9_9SPHI</name>
<organism evidence="4 5">
    <name type="scientific">Sphingobacterium wenxiniae</name>
    <dbReference type="NCBI Taxonomy" id="683125"/>
    <lineage>
        <taxon>Bacteria</taxon>
        <taxon>Pseudomonadati</taxon>
        <taxon>Bacteroidota</taxon>
        <taxon>Sphingobacteriia</taxon>
        <taxon>Sphingobacteriales</taxon>
        <taxon>Sphingobacteriaceae</taxon>
        <taxon>Sphingobacterium</taxon>
    </lineage>
</organism>